<dbReference type="AlphaFoldDB" id="A0A917IBR8"/>
<feature type="domain" description="Putative glycogen debranching enzyme N-terminal" evidence="1">
    <location>
        <begin position="36"/>
        <end position="227"/>
    </location>
</feature>
<comment type="caution">
    <text evidence="3">The sequence shown here is derived from an EMBL/GenBank/DDBJ whole genome shotgun (WGS) entry which is preliminary data.</text>
</comment>
<protein>
    <submittedName>
        <fullName evidence="3">Amylo-alpha-1,6-glucosidase</fullName>
    </submittedName>
</protein>
<accession>A0A917IBR8</accession>
<dbReference type="InterPro" id="IPR032856">
    <property type="entry name" value="GDE_N_bis"/>
</dbReference>
<evidence type="ECO:0000313" key="3">
    <source>
        <dbReference type="EMBL" id="GGH32238.1"/>
    </source>
</evidence>
<dbReference type="GO" id="GO:0005975">
    <property type="term" value="P:carbohydrate metabolic process"/>
    <property type="evidence" value="ECO:0007669"/>
    <property type="project" value="InterPro"/>
</dbReference>
<gene>
    <name evidence="3" type="ORF">GCM10007036_43950</name>
</gene>
<reference evidence="3" key="1">
    <citation type="journal article" date="2014" name="Int. J. Syst. Evol. Microbiol.">
        <title>Complete genome sequence of Corynebacterium casei LMG S-19264T (=DSM 44701T), isolated from a smear-ripened cheese.</title>
        <authorList>
            <consortium name="US DOE Joint Genome Institute (JGI-PGF)"/>
            <person name="Walter F."/>
            <person name="Albersmeier A."/>
            <person name="Kalinowski J."/>
            <person name="Ruckert C."/>
        </authorList>
    </citation>
    <scope>NUCLEOTIDE SEQUENCE</scope>
    <source>
        <strain evidence="3">CGMCC 1.12214</strain>
    </source>
</reference>
<reference evidence="3" key="2">
    <citation type="submission" date="2020-09" db="EMBL/GenBank/DDBJ databases">
        <authorList>
            <person name="Sun Q."/>
            <person name="Zhou Y."/>
        </authorList>
    </citation>
    <scope>NUCLEOTIDE SEQUENCE</scope>
    <source>
        <strain evidence="3">CGMCC 1.12214</strain>
    </source>
</reference>
<dbReference type="InterPro" id="IPR012341">
    <property type="entry name" value="6hp_glycosidase-like_sf"/>
</dbReference>
<sequence>MLGITKPRPADGEPEKLSEHYIETDVSLVERTLRSLKHGDSFAVLDGYGDIGSTPGAPEGLFFRDTRYLSRFELRFEGKRPLLLSSVIQDDNAALSVDLTNQDVRAQDPDGIPRDLISLDRTKFLWREACYERIGLRNFADREVTFRLDLLFDADFRDLFEVRGVDRLRRGAVSSRVVSEDQVEFVYDGLDGARRRTLIAIEPAPERLDTHRATLVVTLPAGGRASVIVRVAFEEGGESRFSDFVTAFRDKRRENRRLTRRIATVETSNEHFNEVLCRSTSDLYMLTTQTPEGLYPYAGIPWYSTVFGRDGIITAMQMLWADPAVAHGVLGVLAATQATDYDAAKDAQPGKIMHERRQSEMARTGEVPFQRYYGTVDATPLFVMLAGLYHDRTGDSAFIRSIWPAIKAAVAWCDRDGDRDRDGFVEYFRETDHGLANQGWKDSHDSVFHADGSPALGPIALCEVQGYVFAAKQHAARLADLFGEADWASSLRNSAEDLRQRFEDTFWSEEMGSYALALDGAKRPCLVRTSNAGHALFAGIAAPDRAARTAATLMSQDGFSGWGLRTLARGEPRYNPMSYHNGSIWPHDNAMVALGMAQYGLKHDAATIFGAVFDAALHQESRRLPELYCGFLRKRRRGPVGYPVACSPQAWAAATPFAFLEACLGLKISAADRMVALRDPILPAFVDEVVVRGLQVADATLDLRIHRHNGDVSVNVLNKRGDVRLVVVK</sequence>
<evidence type="ECO:0000313" key="4">
    <source>
        <dbReference type="Proteomes" id="UP000603912"/>
    </source>
</evidence>
<organism evidence="3 4">
    <name type="scientific">Alsobacter metallidurans</name>
    <dbReference type="NCBI Taxonomy" id="340221"/>
    <lineage>
        <taxon>Bacteria</taxon>
        <taxon>Pseudomonadati</taxon>
        <taxon>Pseudomonadota</taxon>
        <taxon>Alphaproteobacteria</taxon>
        <taxon>Hyphomicrobiales</taxon>
        <taxon>Alsobacteraceae</taxon>
        <taxon>Alsobacter</taxon>
    </lineage>
</organism>
<dbReference type="Proteomes" id="UP000603912">
    <property type="component" value="Unassembled WGS sequence"/>
</dbReference>
<dbReference type="Gene3D" id="1.50.10.10">
    <property type="match status" value="1"/>
</dbReference>
<dbReference type="Pfam" id="PF14742">
    <property type="entry name" value="GDE_N_bis"/>
    <property type="match status" value="1"/>
</dbReference>
<dbReference type="EMBL" id="BMES01000003">
    <property type="protein sequence ID" value="GGH32238.1"/>
    <property type="molecule type" value="Genomic_DNA"/>
</dbReference>
<dbReference type="Pfam" id="PF22422">
    <property type="entry name" value="MGH1-like_GH"/>
    <property type="match status" value="1"/>
</dbReference>
<name>A0A917IBR8_9HYPH</name>
<evidence type="ECO:0000259" key="1">
    <source>
        <dbReference type="Pfam" id="PF14742"/>
    </source>
</evidence>
<proteinExistence type="predicted"/>
<dbReference type="SUPFAM" id="SSF48208">
    <property type="entry name" value="Six-hairpin glycosidases"/>
    <property type="match status" value="1"/>
</dbReference>
<evidence type="ECO:0000259" key="2">
    <source>
        <dbReference type="Pfam" id="PF22422"/>
    </source>
</evidence>
<keyword evidence="4" id="KW-1185">Reference proteome</keyword>
<dbReference type="InterPro" id="IPR054491">
    <property type="entry name" value="MGH1-like_GH"/>
</dbReference>
<feature type="domain" description="Mannosylglycerate hydrolase MGH1-like glycoside hydrolase" evidence="2">
    <location>
        <begin position="313"/>
        <end position="616"/>
    </location>
</feature>
<dbReference type="RefSeq" id="WP_188519956.1">
    <property type="nucleotide sequence ID" value="NZ_BMES01000003.1"/>
</dbReference>
<dbReference type="InterPro" id="IPR008928">
    <property type="entry name" value="6-hairpin_glycosidase_sf"/>
</dbReference>